<feature type="chain" id="PRO_5013253693" evidence="2">
    <location>
        <begin position="37"/>
        <end position="271"/>
    </location>
</feature>
<keyword evidence="1 3" id="KW-0812">Transmembrane</keyword>
<accession>A0A1X6YAL2</accession>
<evidence type="ECO:0000256" key="1">
    <source>
        <dbReference type="SAM" id="Phobius"/>
    </source>
</evidence>
<feature type="signal peptide" evidence="2">
    <location>
        <begin position="1"/>
        <end position="36"/>
    </location>
</feature>
<dbReference type="Pfam" id="PF09608">
    <property type="entry name" value="Alph_Pro_TM"/>
    <property type="match status" value="1"/>
</dbReference>
<dbReference type="RefSeq" id="WP_085790238.1">
    <property type="nucleotide sequence ID" value="NZ_FWFK01000001.1"/>
</dbReference>
<dbReference type="EMBL" id="FWFK01000001">
    <property type="protein sequence ID" value="SLN15190.1"/>
    <property type="molecule type" value="Genomic_DNA"/>
</dbReference>
<evidence type="ECO:0000313" key="4">
    <source>
        <dbReference type="Proteomes" id="UP000193570"/>
    </source>
</evidence>
<sequence>MSRGVSILRAAWRRAGAGALALALLLVLRAGAPAHAQEEVVLGLSQDSVSISTDFDGSEILVYGAVKREVPIPSDPPLEVVVTVSGPFVPLTVYRKERRFGIWVNTDAVEVDLAPSFYAVATSGPFSTVLSNVEDLRHSVSVPRAIRSVGAPMNVEDAQAFSDAVIRIRSDTGLYQMLEGSVDVREETLFATRIRLPANLTEGAYATRIFLTRAGRVVAEQDRVIDVRKVGLERWLYNLSRDLPLAYGLLSLTLAIAAGWGASTLFRLIRN</sequence>
<gene>
    <name evidence="3" type="ORF">ROJ8625_00487</name>
</gene>
<keyword evidence="1" id="KW-0472">Membrane</keyword>
<keyword evidence="4" id="KW-1185">Reference proteome</keyword>
<evidence type="ECO:0000256" key="2">
    <source>
        <dbReference type="SAM" id="SignalP"/>
    </source>
</evidence>
<dbReference type="OrthoDB" id="9815212at2"/>
<keyword evidence="1" id="KW-1133">Transmembrane helix</keyword>
<organism evidence="3 4">
    <name type="scientific">Roseivivax jejudonensis</name>
    <dbReference type="NCBI Taxonomy" id="1529041"/>
    <lineage>
        <taxon>Bacteria</taxon>
        <taxon>Pseudomonadati</taxon>
        <taxon>Pseudomonadota</taxon>
        <taxon>Alphaproteobacteria</taxon>
        <taxon>Rhodobacterales</taxon>
        <taxon>Roseobacteraceae</taxon>
        <taxon>Roseivivax</taxon>
    </lineage>
</organism>
<keyword evidence="2" id="KW-0732">Signal</keyword>
<dbReference type="Proteomes" id="UP000193570">
    <property type="component" value="Unassembled WGS sequence"/>
</dbReference>
<protein>
    <submittedName>
        <fullName evidence="3">Putative transmembrane protein (Alph_Pro_TM)</fullName>
    </submittedName>
</protein>
<reference evidence="3 4" key="1">
    <citation type="submission" date="2017-03" db="EMBL/GenBank/DDBJ databases">
        <authorList>
            <person name="Afonso C.L."/>
            <person name="Miller P.J."/>
            <person name="Scott M.A."/>
            <person name="Spackman E."/>
            <person name="Goraichik I."/>
            <person name="Dimitrov K.M."/>
            <person name="Suarez D.L."/>
            <person name="Swayne D.E."/>
        </authorList>
    </citation>
    <scope>NUCLEOTIDE SEQUENCE [LARGE SCALE GENOMIC DNA]</scope>
    <source>
        <strain evidence="3 4">CECT 8625</strain>
    </source>
</reference>
<feature type="transmembrane region" description="Helical" evidence="1">
    <location>
        <begin position="245"/>
        <end position="269"/>
    </location>
</feature>
<name>A0A1X6YAL2_9RHOB</name>
<evidence type="ECO:0000313" key="3">
    <source>
        <dbReference type="EMBL" id="SLN15190.1"/>
    </source>
</evidence>
<dbReference type="InterPro" id="IPR019088">
    <property type="entry name" value="CHP02186-rel_TM"/>
</dbReference>
<dbReference type="AlphaFoldDB" id="A0A1X6YAL2"/>
<proteinExistence type="predicted"/>